<dbReference type="Pfam" id="PF02449">
    <property type="entry name" value="Glyco_hydro_42"/>
    <property type="match status" value="1"/>
</dbReference>
<evidence type="ECO:0000313" key="12">
    <source>
        <dbReference type="Proteomes" id="UP000275069"/>
    </source>
</evidence>
<evidence type="ECO:0000256" key="8">
    <source>
        <dbReference type="PIRSR" id="PIRSR001084-2"/>
    </source>
</evidence>
<evidence type="ECO:0000256" key="5">
    <source>
        <dbReference type="ARBA" id="ARBA00023295"/>
    </source>
</evidence>
<protein>
    <recommendedName>
        <fullName evidence="3 6">Beta-galactosidase</fullName>
        <shortName evidence="6">Beta-gal</shortName>
        <ecNumber evidence="3 6">3.2.1.23</ecNumber>
    </recommendedName>
</protein>
<dbReference type="PIRSF" id="PIRSF001084">
    <property type="entry name" value="B-galactosidase"/>
    <property type="match status" value="1"/>
</dbReference>
<dbReference type="Gene3D" id="3.40.50.880">
    <property type="match status" value="1"/>
</dbReference>
<feature type="active site" description="Proton donor" evidence="7">
    <location>
        <position position="166"/>
    </location>
</feature>
<evidence type="ECO:0000259" key="10">
    <source>
        <dbReference type="Pfam" id="PF08532"/>
    </source>
</evidence>
<evidence type="ECO:0000313" key="11">
    <source>
        <dbReference type="EMBL" id="AYG02868.1"/>
    </source>
</evidence>
<evidence type="ECO:0000256" key="3">
    <source>
        <dbReference type="ARBA" id="ARBA00012756"/>
    </source>
</evidence>
<name>A0A387BJG5_9MICO</name>
<gene>
    <name evidence="11" type="ORF">D7I44_04580</name>
</gene>
<dbReference type="GO" id="GO:0009341">
    <property type="term" value="C:beta-galactosidase complex"/>
    <property type="evidence" value="ECO:0007669"/>
    <property type="project" value="InterPro"/>
</dbReference>
<evidence type="ECO:0000256" key="4">
    <source>
        <dbReference type="ARBA" id="ARBA00022801"/>
    </source>
</evidence>
<reference evidence="11 12" key="1">
    <citation type="submission" date="2018-09" db="EMBL/GenBank/DDBJ databases">
        <title>Genome sequencing of strain 2DFW10M-5.</title>
        <authorList>
            <person name="Heo J."/>
            <person name="Kim S.-J."/>
            <person name="Kwon S.-W."/>
        </authorList>
    </citation>
    <scope>NUCLEOTIDE SEQUENCE [LARGE SCALE GENOMIC DNA]</scope>
    <source>
        <strain evidence="11 12">2DFW10M-5</strain>
    </source>
</reference>
<dbReference type="SUPFAM" id="SSF52317">
    <property type="entry name" value="Class I glutamine amidotransferase-like"/>
    <property type="match status" value="1"/>
</dbReference>
<dbReference type="Pfam" id="PF08532">
    <property type="entry name" value="Glyco_hydro_42M"/>
    <property type="match status" value="1"/>
</dbReference>
<evidence type="ECO:0000256" key="1">
    <source>
        <dbReference type="ARBA" id="ARBA00001412"/>
    </source>
</evidence>
<dbReference type="EC" id="3.2.1.23" evidence="3 6"/>
<dbReference type="KEGG" id="gry:D7I44_04580"/>
<feature type="binding site" evidence="8">
    <location>
        <position position="330"/>
    </location>
    <ligand>
        <name>substrate</name>
    </ligand>
</feature>
<accession>A0A387BJG5</accession>
<comment type="similarity">
    <text evidence="2 6">Belongs to the glycosyl hydrolase 42 family.</text>
</comment>
<feature type="domain" description="Glycoside hydrolase family 42 N-terminal" evidence="9">
    <location>
        <begin position="30"/>
        <end position="399"/>
    </location>
</feature>
<keyword evidence="5 6" id="KW-0326">Glycosidase</keyword>
<feature type="domain" description="Beta-galactosidase trimerisation" evidence="10">
    <location>
        <begin position="414"/>
        <end position="621"/>
    </location>
</feature>
<dbReference type="EMBL" id="CP032624">
    <property type="protein sequence ID" value="AYG02868.1"/>
    <property type="molecule type" value="Genomic_DNA"/>
</dbReference>
<dbReference type="PANTHER" id="PTHR36447">
    <property type="entry name" value="BETA-GALACTOSIDASE GANA"/>
    <property type="match status" value="1"/>
</dbReference>
<dbReference type="InterPro" id="IPR017853">
    <property type="entry name" value="GH"/>
</dbReference>
<dbReference type="InterPro" id="IPR013738">
    <property type="entry name" value="Beta_galactosidase_Trimer"/>
</dbReference>
<dbReference type="CDD" id="cd03143">
    <property type="entry name" value="A4_beta-galactosidase_middle_domain"/>
    <property type="match status" value="1"/>
</dbReference>
<sequence>MFTQTVCANIPLRRSSAVSSIFPSIRFGGDYNPDQWDPSVWDDDVRLMRGASVTTATVGVFSWARLEPRPGEFDFGWLDTVLEKLDAGGIRVILATATASPPAWLATLHPESLPVDERGSRFGFGSRQQYSPSSAVYREHALRLVRELAARYGAHPALEAWHTNNEYGCHVAASYDDESVAAFRAWLARRYGTVDELNRAWGTGFWSQRYGSFDEVDAPRHAPTFRNPTQLLDWKRFSSWALLELHRAERSVLAELSPGVPVTTNFMGFFADLDYWDWSAEMDFISDDEYPDPSDPLSHVLSAATRDLMRSLGGGRPWLLMEQSPSAVNWRDRNAPKAPGQHRATSFQSVARGADGILHFQWRQSASGAEKFHAAMVPHGGENTRVHREVQALGRELAELSAGDAGVLGAPVPASVAIVWDWESWWALGQEATPTRIDYLASVLEWYGALLRRGVTINFVRPGADTAAYRLVVAPLQQVGSGDELAALAAVVERGDTLVVGFQTGILDRDLHVHLGGYLGGAGSALQRALGVSVEEFAPLQLGVPTVVAGELEGTAGVWQEHVRVTDAAVLASFADGHASGGAAITRRATEAAGAAWYVATQPSAALFDALFDRVLADAGVEPAFAGPEYGVETAARGGARFVINHTGEPREVVVAGTGVSLEPFGVAVLTGSEG</sequence>
<dbReference type="OrthoDB" id="9800974at2"/>
<dbReference type="GO" id="GO:0004565">
    <property type="term" value="F:beta-galactosidase activity"/>
    <property type="evidence" value="ECO:0007669"/>
    <property type="project" value="UniProtKB-EC"/>
</dbReference>
<proteinExistence type="inferred from homology"/>
<evidence type="ECO:0000256" key="6">
    <source>
        <dbReference type="PIRNR" id="PIRNR001084"/>
    </source>
</evidence>
<dbReference type="InterPro" id="IPR003476">
    <property type="entry name" value="Glyco_hydro_42"/>
</dbReference>
<keyword evidence="4 6" id="KW-0378">Hydrolase</keyword>
<evidence type="ECO:0000256" key="2">
    <source>
        <dbReference type="ARBA" id="ARBA00005940"/>
    </source>
</evidence>
<keyword evidence="12" id="KW-1185">Reference proteome</keyword>
<dbReference type="PANTHER" id="PTHR36447:SF1">
    <property type="entry name" value="BETA-GALACTOSIDASE GANA"/>
    <property type="match status" value="1"/>
</dbReference>
<feature type="active site" description="Nucleophile" evidence="7">
    <location>
        <position position="322"/>
    </location>
</feature>
<feature type="binding site" evidence="8">
    <location>
        <position position="127"/>
    </location>
    <ligand>
        <name>substrate</name>
    </ligand>
</feature>
<dbReference type="InterPro" id="IPR029062">
    <property type="entry name" value="Class_I_gatase-like"/>
</dbReference>
<dbReference type="AlphaFoldDB" id="A0A387BJG5"/>
<dbReference type="InterPro" id="IPR013529">
    <property type="entry name" value="Glyco_hydro_42_N"/>
</dbReference>
<evidence type="ECO:0000259" key="9">
    <source>
        <dbReference type="Pfam" id="PF02449"/>
    </source>
</evidence>
<dbReference type="Gene3D" id="3.20.20.80">
    <property type="entry name" value="Glycosidases"/>
    <property type="match status" value="1"/>
</dbReference>
<evidence type="ECO:0000256" key="7">
    <source>
        <dbReference type="PIRSR" id="PIRSR001084-1"/>
    </source>
</evidence>
<organism evidence="11 12">
    <name type="scientific">Gryllotalpicola protaetiae</name>
    <dbReference type="NCBI Taxonomy" id="2419771"/>
    <lineage>
        <taxon>Bacteria</taxon>
        <taxon>Bacillati</taxon>
        <taxon>Actinomycetota</taxon>
        <taxon>Actinomycetes</taxon>
        <taxon>Micrococcales</taxon>
        <taxon>Microbacteriaceae</taxon>
        <taxon>Gryllotalpicola</taxon>
    </lineage>
</organism>
<dbReference type="GO" id="GO:0005975">
    <property type="term" value="P:carbohydrate metabolic process"/>
    <property type="evidence" value="ECO:0007669"/>
    <property type="project" value="InterPro"/>
</dbReference>
<dbReference type="SUPFAM" id="SSF51445">
    <property type="entry name" value="(Trans)glycosidases"/>
    <property type="match status" value="1"/>
</dbReference>
<comment type="catalytic activity">
    <reaction evidence="1 6">
        <text>Hydrolysis of terminal non-reducing beta-D-galactose residues in beta-D-galactosides.</text>
        <dbReference type="EC" id="3.2.1.23"/>
    </reaction>
</comment>
<feature type="binding site" evidence="8">
    <location>
        <position position="165"/>
    </location>
    <ligand>
        <name>substrate</name>
    </ligand>
</feature>
<dbReference type="Proteomes" id="UP000275069">
    <property type="component" value="Chromosome"/>
</dbReference>